<dbReference type="AlphaFoldDB" id="A0A177S7Z9"/>
<evidence type="ECO:0000313" key="4">
    <source>
        <dbReference type="Proteomes" id="UP000186736"/>
    </source>
</evidence>
<name>A0A177S7Z9_PSEPU</name>
<dbReference type="EMBL" id="LUCV01000063">
    <property type="protein sequence ID" value="OAI83654.1"/>
    <property type="molecule type" value="Genomic_DNA"/>
</dbReference>
<sequence length="225" mass="25339">MDVKQLALQAGLRPESVVEHKHVKGADIFRIDLSKAPELRRAAQQRSAGGIQLPDGDIFNTGFLLDGVERDPGYVAEHMGKERNYNFIGPDHRPIPAWFLRAENYAPNSLYGALVEFVGFWVFDKHSGSTTYDLSTPHDGSRPWMRYGLGYLPNPDVYMYYISFAPTSGFIEVNHDAAGENRMDLNGAFAKVHFTMPNCRDVFPQAPDREFTVELGGHYQLVGTW</sequence>
<gene>
    <name evidence="1" type="ORF">AYO28_27075</name>
    <name evidence="2" type="ORF">PSEMO_61930</name>
</gene>
<evidence type="ECO:0000313" key="3">
    <source>
        <dbReference type="Proteomes" id="UP000077752"/>
    </source>
</evidence>
<dbReference type="EMBL" id="MKZO01000079">
    <property type="protein sequence ID" value="OLS58832.1"/>
    <property type="molecule type" value="Genomic_DNA"/>
</dbReference>
<accession>A0A1Q9QUV6</accession>
<dbReference type="Proteomes" id="UP000186736">
    <property type="component" value="Unassembled WGS sequence"/>
</dbReference>
<reference evidence="2 4" key="2">
    <citation type="submission" date="2016-10" db="EMBL/GenBank/DDBJ databases">
        <title>Genome Sequence of Pseudomonas putida GM4FR.</title>
        <authorList>
            <person name="Poehlein A."/>
            <person name="Wemheuer F."/>
            <person name="Hollensteiner J."/>
            <person name="Wemheuer B."/>
        </authorList>
    </citation>
    <scope>NUCLEOTIDE SEQUENCE [LARGE SCALE GENOMIC DNA]</scope>
    <source>
        <strain evidence="2 4">GM4FR</strain>
    </source>
</reference>
<proteinExistence type="predicted"/>
<dbReference type="RefSeq" id="WP_064305064.1">
    <property type="nucleotide sequence ID" value="NZ_LUCV01000063.1"/>
</dbReference>
<reference evidence="1 3" key="1">
    <citation type="submission" date="2016-03" db="EMBL/GenBank/DDBJ databases">
        <title>Draft Genome Assembly of Pseudomonas putida strain CBF10-2.</title>
        <authorList>
            <person name="Iyer R.S."/>
            <person name="Damania A."/>
        </authorList>
    </citation>
    <scope>NUCLEOTIDE SEQUENCE [LARGE SCALE GENOMIC DNA]</scope>
    <source>
        <strain evidence="1 3">CBF10-2</strain>
    </source>
</reference>
<comment type="caution">
    <text evidence="1">The sequence shown here is derived from an EMBL/GenBank/DDBJ whole genome shotgun (WGS) entry which is preliminary data.</text>
</comment>
<accession>A0A177S7Z9</accession>
<evidence type="ECO:0000313" key="2">
    <source>
        <dbReference type="EMBL" id="OLS58832.1"/>
    </source>
</evidence>
<organism evidence="1 3">
    <name type="scientific">Pseudomonas putida</name>
    <name type="common">Arthrobacter siderocapsulatus</name>
    <dbReference type="NCBI Taxonomy" id="303"/>
    <lineage>
        <taxon>Bacteria</taxon>
        <taxon>Pseudomonadati</taxon>
        <taxon>Pseudomonadota</taxon>
        <taxon>Gammaproteobacteria</taxon>
        <taxon>Pseudomonadales</taxon>
        <taxon>Pseudomonadaceae</taxon>
        <taxon>Pseudomonas</taxon>
    </lineage>
</organism>
<evidence type="ECO:0000313" key="1">
    <source>
        <dbReference type="EMBL" id="OAI83654.1"/>
    </source>
</evidence>
<protein>
    <submittedName>
        <fullName evidence="1">Uncharacterized protein</fullName>
    </submittedName>
</protein>
<dbReference type="Proteomes" id="UP000077752">
    <property type="component" value="Unassembled WGS sequence"/>
</dbReference>